<evidence type="ECO:0000313" key="4">
    <source>
        <dbReference type="EMBL" id="CAB3624592.1"/>
    </source>
</evidence>
<evidence type="ECO:0000259" key="1">
    <source>
        <dbReference type="Pfam" id="PF05272"/>
    </source>
</evidence>
<organism evidence="4 5">
    <name type="scientific">Achromobacter pestifer</name>
    <dbReference type="NCBI Taxonomy" id="1353889"/>
    <lineage>
        <taxon>Bacteria</taxon>
        <taxon>Pseudomonadati</taxon>
        <taxon>Pseudomonadota</taxon>
        <taxon>Betaproteobacteria</taxon>
        <taxon>Burkholderiales</taxon>
        <taxon>Alcaligenaceae</taxon>
        <taxon>Achromobacter</taxon>
    </lineage>
</organism>
<dbReference type="AlphaFoldDB" id="A0A6S6YHZ7"/>
<dbReference type="Proteomes" id="UP000494108">
    <property type="component" value="Unassembled WGS sequence"/>
</dbReference>
<dbReference type="PANTHER" id="PTHR34985:SF1">
    <property type="entry name" value="SLR0554 PROTEIN"/>
    <property type="match status" value="1"/>
</dbReference>
<dbReference type="InterPro" id="IPR054347">
    <property type="entry name" value="TOTE_primase"/>
</dbReference>
<evidence type="ECO:0000313" key="5">
    <source>
        <dbReference type="Proteomes" id="UP000494108"/>
    </source>
</evidence>
<dbReference type="PANTHER" id="PTHR34985">
    <property type="entry name" value="SLR0554 PROTEIN"/>
    <property type="match status" value="1"/>
</dbReference>
<dbReference type="Pfam" id="PF08707">
    <property type="entry name" value="PriCT_2"/>
    <property type="match status" value="1"/>
</dbReference>
<accession>A0A6S6YHZ7</accession>
<proteinExistence type="predicted"/>
<feature type="domain" description="Primase C-terminal 2" evidence="2">
    <location>
        <begin position="247"/>
        <end position="314"/>
    </location>
</feature>
<dbReference type="Pfam" id="PF05272">
    <property type="entry name" value="VapE-like_dom"/>
    <property type="match status" value="1"/>
</dbReference>
<dbReference type="GO" id="GO:0016817">
    <property type="term" value="F:hydrolase activity, acting on acid anhydrides"/>
    <property type="evidence" value="ECO:0007669"/>
    <property type="project" value="InterPro"/>
</dbReference>
<feature type="domain" description="TOTE conflict system primase" evidence="3">
    <location>
        <begin position="28"/>
        <end position="182"/>
    </location>
</feature>
<dbReference type="InterPro" id="IPR007936">
    <property type="entry name" value="VapE-like_dom"/>
</dbReference>
<reference evidence="4 5" key="1">
    <citation type="submission" date="2020-04" db="EMBL/GenBank/DDBJ databases">
        <authorList>
            <person name="De Canck E."/>
        </authorList>
    </citation>
    <scope>NUCLEOTIDE SEQUENCE [LARGE SCALE GENOMIC DNA]</scope>
    <source>
        <strain evidence="4 5">LMG 3431</strain>
    </source>
</reference>
<dbReference type="EMBL" id="CADIJX010000001">
    <property type="protein sequence ID" value="CAB3624592.1"/>
    <property type="molecule type" value="Genomic_DNA"/>
</dbReference>
<evidence type="ECO:0000259" key="3">
    <source>
        <dbReference type="Pfam" id="PF22548"/>
    </source>
</evidence>
<protein>
    <submittedName>
        <fullName evidence="4">Uncharacterized protein</fullName>
    </submittedName>
</protein>
<dbReference type="InterPro" id="IPR014819">
    <property type="entry name" value="PriCT_2"/>
</dbReference>
<dbReference type="RefSeq" id="WP_175172410.1">
    <property type="nucleotide sequence ID" value="NZ_CADIJX010000001.1"/>
</dbReference>
<keyword evidence="5" id="KW-1185">Reference proteome</keyword>
<dbReference type="Pfam" id="PF22548">
    <property type="entry name" value="AEP-TOTE"/>
    <property type="match status" value="1"/>
</dbReference>
<feature type="domain" description="Virulence-associated protein E-like" evidence="1">
    <location>
        <begin position="447"/>
        <end position="659"/>
    </location>
</feature>
<sequence>MTDNEKQALVAALGPIVDRVRRDVCWKKTDDGPRRVDEALTDSRLMQHVNGGPAYGAAPIRPGEAVTLLGVLDFDSHKGETPWSDMQAAAGRVAAALQAQGGQPVAFRSSGGNGIHLYCLWAEAQDAYSVRMWLRAALAAAGFAPGTKGVADGQVEVFPKQDAVGTEKKRFGNMFILPLAGASVPLDPFDLDDLPRDYLVGMDWPMSAPVPVLEKPERGSALVAAGGADDALLESLLGAIPNSGAAELDYDAWRNVVFAIHHATYGSDVGLTLAHTFSASSSKYDPDFLDNRVWPYIDSARADAVTIGTLHTMARAAGWQEPAELIAQDFDVVETPRAPDGTPAKPLPNFERNDHGRILATIGNLVLAARDARCSGATVRYDDFRAEILTASPADPEGWRPFEDADYTRMQIYMEAGGFQKIARESLRDAVWLVAVENRFDTAIKWLSGLAWDGVARIGTFLPRYFGTADTPYTRAVSRYTWTALAGRVMVPGVQADMVPVLIGTQGLRKSSGVAAMAPADEFFTEMDLASRDAEASRRMRGRLVIELAELKGLFSKDDEAIKAFITRREEEWRVLYKEFNTTFKRRHLFMGTANRKEFLSDDTGHRRWLPAEVLRQVDVAAIERDRLQLWAEAREAFGRGGVDWKEAEDLAKDVHAQHEIHEPWTPVVENWLTSGDFEPLGGAEEVRRLVATSHEVLVGALGFEPRHIKVGDERRVAGVMKRLGYLQSRPYVDGKQVRAWVFTDSQEIASTQEAANSSDFADLM</sequence>
<name>A0A6S6YHZ7_9BURK</name>
<gene>
    <name evidence="4" type="ORF">LMG3431_00039</name>
</gene>
<evidence type="ECO:0000259" key="2">
    <source>
        <dbReference type="Pfam" id="PF08707"/>
    </source>
</evidence>